<comment type="cofactor">
    <cofactor evidence="1">
        <name>[4Fe-4S] cluster</name>
        <dbReference type="ChEBI" id="CHEBI:49883"/>
    </cofactor>
</comment>
<comment type="caution">
    <text evidence="7">The sequence shown here is derived from an EMBL/GenBank/DDBJ whole genome shotgun (WGS) entry which is preliminary data.</text>
</comment>
<proteinExistence type="predicted"/>
<dbReference type="InterPro" id="IPR006158">
    <property type="entry name" value="Cobalamin-bd"/>
</dbReference>
<sequence length="176" mass="19774">MRKMMLINPHPPGRHGEESITVIVQMPLNLAYIAALTPGDWEFDVIDENLDLALDDNGELTFEPVDLVCMTSVTYQVARAYKIAEICRKKGMTVILGGIHASVVPDEASKYVDAVFTGEAEALWPQVIKDFENGQLKKVYNGGLPDLSEMKHVFPDRELLKKKLLSYCQSSKTYRK</sequence>
<gene>
    <name evidence="7" type="ORF">LCGC14_1349560</name>
</gene>
<evidence type="ECO:0000256" key="5">
    <source>
        <dbReference type="ARBA" id="ARBA00023014"/>
    </source>
</evidence>
<keyword evidence="2" id="KW-0949">S-adenosyl-L-methionine</keyword>
<organism evidence="7">
    <name type="scientific">marine sediment metagenome</name>
    <dbReference type="NCBI Taxonomy" id="412755"/>
    <lineage>
        <taxon>unclassified sequences</taxon>
        <taxon>metagenomes</taxon>
        <taxon>ecological metagenomes</taxon>
    </lineage>
</organism>
<dbReference type="GO" id="GO:0031419">
    <property type="term" value="F:cobalamin binding"/>
    <property type="evidence" value="ECO:0007669"/>
    <property type="project" value="InterPro"/>
</dbReference>
<dbReference type="PANTHER" id="PTHR43409:SF7">
    <property type="entry name" value="BLL1977 PROTEIN"/>
    <property type="match status" value="1"/>
</dbReference>
<keyword evidence="4" id="KW-0408">Iron</keyword>
<evidence type="ECO:0000313" key="7">
    <source>
        <dbReference type="EMBL" id="KKM79476.1"/>
    </source>
</evidence>
<accession>A0A0F9KXC0</accession>
<dbReference type="PANTHER" id="PTHR43409">
    <property type="entry name" value="ANAEROBIC MAGNESIUM-PROTOPORPHYRIN IX MONOMETHYL ESTER CYCLASE-RELATED"/>
    <property type="match status" value="1"/>
</dbReference>
<evidence type="ECO:0000256" key="1">
    <source>
        <dbReference type="ARBA" id="ARBA00001966"/>
    </source>
</evidence>
<dbReference type="InterPro" id="IPR051198">
    <property type="entry name" value="BchE-like"/>
</dbReference>
<feature type="domain" description="B12-binding" evidence="6">
    <location>
        <begin position="4"/>
        <end position="138"/>
    </location>
</feature>
<evidence type="ECO:0000259" key="6">
    <source>
        <dbReference type="PROSITE" id="PS51332"/>
    </source>
</evidence>
<name>A0A0F9KXC0_9ZZZZ</name>
<evidence type="ECO:0000256" key="2">
    <source>
        <dbReference type="ARBA" id="ARBA00022691"/>
    </source>
</evidence>
<evidence type="ECO:0000256" key="3">
    <source>
        <dbReference type="ARBA" id="ARBA00022723"/>
    </source>
</evidence>
<dbReference type="GO" id="GO:0046872">
    <property type="term" value="F:metal ion binding"/>
    <property type="evidence" value="ECO:0007669"/>
    <property type="project" value="UniProtKB-KW"/>
</dbReference>
<dbReference type="GO" id="GO:0005829">
    <property type="term" value="C:cytosol"/>
    <property type="evidence" value="ECO:0007669"/>
    <property type="project" value="TreeGrafter"/>
</dbReference>
<dbReference type="AlphaFoldDB" id="A0A0F9KXC0"/>
<reference evidence="7" key="1">
    <citation type="journal article" date="2015" name="Nature">
        <title>Complex archaea that bridge the gap between prokaryotes and eukaryotes.</title>
        <authorList>
            <person name="Spang A."/>
            <person name="Saw J.H."/>
            <person name="Jorgensen S.L."/>
            <person name="Zaremba-Niedzwiedzka K."/>
            <person name="Martijn J."/>
            <person name="Lind A.E."/>
            <person name="van Eijk R."/>
            <person name="Schleper C."/>
            <person name="Guy L."/>
            <person name="Ettema T.J."/>
        </authorList>
    </citation>
    <scope>NUCLEOTIDE SEQUENCE</scope>
</reference>
<dbReference type="Pfam" id="PF02310">
    <property type="entry name" value="B12-binding"/>
    <property type="match status" value="1"/>
</dbReference>
<dbReference type="EMBL" id="LAZR01008328">
    <property type="protein sequence ID" value="KKM79476.1"/>
    <property type="molecule type" value="Genomic_DNA"/>
</dbReference>
<keyword evidence="3" id="KW-0479">Metal-binding</keyword>
<keyword evidence="5" id="KW-0411">Iron-sulfur</keyword>
<dbReference type="Gene3D" id="3.40.50.280">
    <property type="entry name" value="Cobalamin-binding domain"/>
    <property type="match status" value="1"/>
</dbReference>
<protein>
    <recommendedName>
        <fullName evidence="6">B12-binding domain-containing protein</fullName>
    </recommendedName>
</protein>
<dbReference type="GO" id="GO:0051536">
    <property type="term" value="F:iron-sulfur cluster binding"/>
    <property type="evidence" value="ECO:0007669"/>
    <property type="project" value="UniProtKB-KW"/>
</dbReference>
<dbReference type="CDD" id="cd02068">
    <property type="entry name" value="radical_SAM_B12_BD"/>
    <property type="match status" value="1"/>
</dbReference>
<evidence type="ECO:0000256" key="4">
    <source>
        <dbReference type="ARBA" id="ARBA00023004"/>
    </source>
</evidence>
<dbReference type="PROSITE" id="PS51332">
    <property type="entry name" value="B12_BINDING"/>
    <property type="match status" value="1"/>
</dbReference>